<dbReference type="InterPro" id="IPR050883">
    <property type="entry name" value="PNGase"/>
</dbReference>
<evidence type="ECO:0000313" key="3">
    <source>
        <dbReference type="Proteomes" id="UP000535182"/>
    </source>
</evidence>
<proteinExistence type="predicted"/>
<dbReference type="GO" id="GO:0030246">
    <property type="term" value="F:carbohydrate binding"/>
    <property type="evidence" value="ECO:0007669"/>
    <property type="project" value="InterPro"/>
</dbReference>
<accession>A0A9X0QHR8</accession>
<keyword evidence="3" id="KW-1185">Reference proteome</keyword>
<reference evidence="2 3" key="1">
    <citation type="submission" date="2020-08" db="EMBL/GenBank/DDBJ databases">
        <title>Genomic Encyclopedia of Type Strains, Phase IV (KMG-V): Genome sequencing to study the core and pangenomes of soil and plant-associated prokaryotes.</title>
        <authorList>
            <person name="Whitman W."/>
        </authorList>
    </citation>
    <scope>NUCLEOTIDE SEQUENCE [LARGE SCALE GENOMIC DNA]</scope>
    <source>
        <strain evidence="2 3">X5P2</strain>
    </source>
</reference>
<dbReference type="GO" id="GO:0005829">
    <property type="term" value="C:cytosol"/>
    <property type="evidence" value="ECO:0007669"/>
    <property type="project" value="TreeGrafter"/>
</dbReference>
<dbReference type="AlphaFoldDB" id="A0A9X0QHR8"/>
<dbReference type="GO" id="GO:0006516">
    <property type="term" value="P:glycoprotein catabolic process"/>
    <property type="evidence" value="ECO:0007669"/>
    <property type="project" value="TreeGrafter"/>
</dbReference>
<comment type="caution">
    <text evidence="2">The sequence shown here is derived from an EMBL/GenBank/DDBJ whole genome shotgun (WGS) entry which is preliminary data.</text>
</comment>
<gene>
    <name evidence="2" type="ORF">HDF14_004342</name>
</gene>
<dbReference type="InterPro" id="IPR014718">
    <property type="entry name" value="GH-type_carb-bd"/>
</dbReference>
<dbReference type="EMBL" id="JACHEB010000011">
    <property type="protein sequence ID" value="MBB5330706.1"/>
    <property type="molecule type" value="Genomic_DNA"/>
</dbReference>
<dbReference type="PANTHER" id="PTHR12143:SF39">
    <property type="entry name" value="SECRETED PROTEIN"/>
    <property type="match status" value="1"/>
</dbReference>
<sequence>MSSLRSGRGLRGESSSALDRASRFINPLIGASTSILLGEGKTFPGPTTPFGMVQLSPDTITGGIKGPGYSYEGDSGPGYSYEQTTTEGFSFTHMSGVGYYGDFGNLQVMPSIGPMKLDSGRVNHPGEGWRSTYGHANERAEANYYAVTLENYGIQAELTAAPRAGMLQFSFPQTETARIQINLARRIAGTSTRQYVKVVGDRAIEGWMHCPAAGGGWGNGEGKVGYTVYFHMEFSKPLKRFGVWKIDVPDDAFPVQRGLATSYFQTDQYQELVRRRGAGRVQSRKGTISVSSSSFLRLQPEIRCW</sequence>
<dbReference type="Pfam" id="PF17678">
    <property type="entry name" value="Glyco_hydro_92N"/>
    <property type="match status" value="1"/>
</dbReference>
<name>A0A9X0QHR8_9BACT</name>
<dbReference type="InterPro" id="IPR041371">
    <property type="entry name" value="GH92_N"/>
</dbReference>
<evidence type="ECO:0000313" key="2">
    <source>
        <dbReference type="EMBL" id="MBB5330706.1"/>
    </source>
</evidence>
<organism evidence="2 3">
    <name type="scientific">Tunturiibacter gelidiferens</name>
    <dbReference type="NCBI Taxonomy" id="3069689"/>
    <lineage>
        <taxon>Bacteria</taxon>
        <taxon>Pseudomonadati</taxon>
        <taxon>Acidobacteriota</taxon>
        <taxon>Terriglobia</taxon>
        <taxon>Terriglobales</taxon>
        <taxon>Acidobacteriaceae</taxon>
        <taxon>Tunturiibacter</taxon>
    </lineage>
</organism>
<dbReference type="GO" id="GO:0000224">
    <property type="term" value="F:peptide-N4-(N-acetyl-beta-glucosaminyl)asparagine amidase activity"/>
    <property type="evidence" value="ECO:0007669"/>
    <property type="project" value="TreeGrafter"/>
</dbReference>
<dbReference type="Proteomes" id="UP000535182">
    <property type="component" value="Unassembled WGS sequence"/>
</dbReference>
<protein>
    <submittedName>
        <fullName evidence="2">Alpha-1,2-mannosidase</fullName>
    </submittedName>
</protein>
<dbReference type="Gene3D" id="2.70.98.10">
    <property type="match status" value="1"/>
</dbReference>
<dbReference type="PANTHER" id="PTHR12143">
    <property type="entry name" value="PEPTIDE N-GLYCANASE PNGASE -RELATED"/>
    <property type="match status" value="1"/>
</dbReference>
<feature type="domain" description="Glycosyl hydrolase family 92 N-terminal" evidence="1">
    <location>
        <begin position="24"/>
        <end position="250"/>
    </location>
</feature>
<evidence type="ECO:0000259" key="1">
    <source>
        <dbReference type="Pfam" id="PF17678"/>
    </source>
</evidence>
<dbReference type="RefSeq" id="WP_221304796.1">
    <property type="nucleotide sequence ID" value="NZ_JACHEB010000011.1"/>
</dbReference>